<dbReference type="GO" id="GO:0003677">
    <property type="term" value="F:DNA binding"/>
    <property type="evidence" value="ECO:0007669"/>
    <property type="project" value="UniProtKB-KW"/>
</dbReference>
<keyword evidence="4" id="KW-0804">Transcription</keyword>
<dbReference type="InParanoid" id="A0A6P9EV84"/>
<dbReference type="OrthoDB" id="2016915at2759"/>
<evidence type="ECO:0000256" key="6">
    <source>
        <dbReference type="SAM" id="MobiDB-lite"/>
    </source>
</evidence>
<evidence type="ECO:0000256" key="5">
    <source>
        <dbReference type="ARBA" id="ARBA00023242"/>
    </source>
</evidence>
<evidence type="ECO:0000256" key="3">
    <source>
        <dbReference type="ARBA" id="ARBA00023125"/>
    </source>
</evidence>
<proteinExistence type="predicted"/>
<dbReference type="InterPro" id="IPR015300">
    <property type="entry name" value="DNA-bd_pseudobarrel_sf"/>
</dbReference>
<accession>A0A6P9EV84</accession>
<dbReference type="InterPro" id="IPR003340">
    <property type="entry name" value="B3_DNA-bd"/>
</dbReference>
<keyword evidence="2" id="KW-0805">Transcription regulation</keyword>
<reference evidence="8" key="1">
    <citation type="submission" date="2025-08" db="UniProtKB">
        <authorList>
            <consortium name="RefSeq"/>
        </authorList>
    </citation>
    <scope>IDENTIFICATION</scope>
    <source>
        <tissue evidence="8">Leaves</tissue>
    </source>
</reference>
<name>A0A6P9EV84_JUGRE</name>
<feature type="compositionally biased region" description="Polar residues" evidence="6">
    <location>
        <begin position="20"/>
        <end position="40"/>
    </location>
</feature>
<protein>
    <submittedName>
        <fullName evidence="8">Auxin response factor 2-like</fullName>
    </submittedName>
</protein>
<dbReference type="GO" id="GO:0005634">
    <property type="term" value="C:nucleus"/>
    <property type="evidence" value="ECO:0007669"/>
    <property type="project" value="UniProtKB-SubCell"/>
</dbReference>
<gene>
    <name evidence="8" type="primary">LOC118349705</name>
</gene>
<feature type="region of interest" description="Disordered" evidence="6">
    <location>
        <begin position="20"/>
        <end position="63"/>
    </location>
</feature>
<dbReference type="SUPFAM" id="SSF101936">
    <property type="entry name" value="DNA-binding pseudobarrel domain"/>
    <property type="match status" value="1"/>
</dbReference>
<evidence type="ECO:0000313" key="7">
    <source>
        <dbReference type="Proteomes" id="UP000235220"/>
    </source>
</evidence>
<dbReference type="PANTHER" id="PTHR31384:SF25">
    <property type="entry name" value="AUXIN RESPONSE FACTOR"/>
    <property type="match status" value="1"/>
</dbReference>
<dbReference type="InterPro" id="IPR044835">
    <property type="entry name" value="ARF_plant"/>
</dbReference>
<dbReference type="Proteomes" id="UP000235220">
    <property type="component" value="Chromosome 10"/>
</dbReference>
<dbReference type="GeneID" id="118349705"/>
<evidence type="ECO:0000256" key="4">
    <source>
        <dbReference type="ARBA" id="ARBA00023163"/>
    </source>
</evidence>
<dbReference type="GO" id="GO:0009725">
    <property type="term" value="P:response to hormone"/>
    <property type="evidence" value="ECO:0007669"/>
    <property type="project" value="InterPro"/>
</dbReference>
<evidence type="ECO:0000256" key="1">
    <source>
        <dbReference type="ARBA" id="ARBA00004123"/>
    </source>
</evidence>
<comment type="subcellular location">
    <subcellularLocation>
        <location evidence="1">Nucleus</location>
    </subcellularLocation>
</comment>
<evidence type="ECO:0000256" key="2">
    <source>
        <dbReference type="ARBA" id="ARBA00023015"/>
    </source>
</evidence>
<organism evidence="7 8">
    <name type="scientific">Juglans regia</name>
    <name type="common">English walnut</name>
    <dbReference type="NCBI Taxonomy" id="51240"/>
    <lineage>
        <taxon>Eukaryota</taxon>
        <taxon>Viridiplantae</taxon>
        <taxon>Streptophyta</taxon>
        <taxon>Embryophyta</taxon>
        <taxon>Tracheophyta</taxon>
        <taxon>Spermatophyta</taxon>
        <taxon>Magnoliopsida</taxon>
        <taxon>eudicotyledons</taxon>
        <taxon>Gunneridae</taxon>
        <taxon>Pentapetalae</taxon>
        <taxon>rosids</taxon>
        <taxon>fabids</taxon>
        <taxon>Fagales</taxon>
        <taxon>Juglandaceae</taxon>
        <taxon>Juglans</taxon>
    </lineage>
</organism>
<sequence length="177" mass="19782">MLMPSPVLCRNSLLLHSQPCSRRPSLSPQLCSQPTVTSSPQRHRAPPEPPLHAKQPPRPPFSAEAHTDEVFAQITLIPEAEQDKPSLEDENDVSLPQRTSLCSYVKKLTASDTSTHGGFSVPKRQAQECFPPLDMSQQPSAQELIVKDLHGLEWCFRHICRGIFSKPGFFCEHHALK</sequence>
<dbReference type="Gene3D" id="2.40.330.10">
    <property type="entry name" value="DNA-binding pseudobarrel domain"/>
    <property type="match status" value="1"/>
</dbReference>
<dbReference type="KEGG" id="jre:118349705"/>
<dbReference type="AlphaFoldDB" id="A0A6P9EV84"/>
<dbReference type="CDD" id="cd10017">
    <property type="entry name" value="B3_DNA"/>
    <property type="match status" value="1"/>
</dbReference>
<dbReference type="GO" id="GO:0006355">
    <property type="term" value="P:regulation of DNA-templated transcription"/>
    <property type="evidence" value="ECO:0007669"/>
    <property type="project" value="InterPro"/>
</dbReference>
<keyword evidence="3" id="KW-0238">DNA-binding</keyword>
<evidence type="ECO:0000313" key="8">
    <source>
        <dbReference type="RefSeq" id="XP_035551141.1"/>
    </source>
</evidence>
<dbReference type="RefSeq" id="XP_035551141.1">
    <property type="nucleotide sequence ID" value="XM_035695248.1"/>
</dbReference>
<keyword evidence="7" id="KW-1185">Reference proteome</keyword>
<keyword evidence="5" id="KW-0539">Nucleus</keyword>
<dbReference type="PANTHER" id="PTHR31384">
    <property type="entry name" value="AUXIN RESPONSE FACTOR 4-RELATED"/>
    <property type="match status" value="1"/>
</dbReference>